<keyword evidence="1" id="KW-0677">Repeat</keyword>
<name>A0A345VHT6_9STRE</name>
<feature type="domain" description="PRD" evidence="2">
    <location>
        <begin position="172"/>
        <end position="284"/>
    </location>
</feature>
<reference evidence="3 4" key="1">
    <citation type="submission" date="2017-07" db="EMBL/GenBank/DDBJ databases">
        <title>Streptococcus pluranimalium as cause of bovine abortion.</title>
        <authorList>
            <person name="Rodriguez Campos S."/>
            <person name="Gobeli Brawand S."/>
            <person name="Brodard I."/>
            <person name="Rychener L."/>
            <person name="Perreten V."/>
        </authorList>
    </citation>
    <scope>NUCLEOTIDE SEQUENCE [LARGE SCALE GENOMIC DNA]</scope>
    <source>
        <strain evidence="3 4">14A0014</strain>
    </source>
</reference>
<dbReference type="Gene3D" id="1.10.1790.10">
    <property type="entry name" value="PRD domain"/>
    <property type="match status" value="2"/>
</dbReference>
<dbReference type="RefSeq" id="WP_115129680.1">
    <property type="nucleotide sequence ID" value="NZ_CP022601.1"/>
</dbReference>
<organism evidence="3 4">
    <name type="scientific">Streptococcus pluranimalium</name>
    <dbReference type="NCBI Taxonomy" id="82348"/>
    <lineage>
        <taxon>Bacteria</taxon>
        <taxon>Bacillati</taxon>
        <taxon>Bacillota</taxon>
        <taxon>Bacilli</taxon>
        <taxon>Lactobacillales</taxon>
        <taxon>Streptococcaceae</taxon>
        <taxon>Streptococcus</taxon>
    </lineage>
</organism>
<dbReference type="SUPFAM" id="SSF50151">
    <property type="entry name" value="SacY-like RNA-binding domain"/>
    <property type="match status" value="1"/>
</dbReference>
<dbReference type="GO" id="GO:0006355">
    <property type="term" value="P:regulation of DNA-templated transcription"/>
    <property type="evidence" value="ECO:0007669"/>
    <property type="project" value="InterPro"/>
</dbReference>
<dbReference type="Proteomes" id="UP000255411">
    <property type="component" value="Chromosome"/>
</dbReference>
<evidence type="ECO:0000256" key="1">
    <source>
        <dbReference type="ARBA" id="ARBA00022737"/>
    </source>
</evidence>
<dbReference type="Gene3D" id="2.30.24.10">
    <property type="entry name" value="CAT RNA-binding domain"/>
    <property type="match status" value="1"/>
</dbReference>
<dbReference type="Pfam" id="PF00874">
    <property type="entry name" value="PRD"/>
    <property type="match status" value="2"/>
</dbReference>
<dbReference type="PANTHER" id="PTHR30185:SF15">
    <property type="entry name" value="CRYPTIC BETA-GLUCOSIDE BGL OPERON ANTITERMINATOR"/>
    <property type="match status" value="1"/>
</dbReference>
<dbReference type="InterPro" id="IPR036634">
    <property type="entry name" value="PRD_sf"/>
</dbReference>
<dbReference type="EMBL" id="CP022601">
    <property type="protein sequence ID" value="AXJ12288.1"/>
    <property type="molecule type" value="Genomic_DNA"/>
</dbReference>
<dbReference type="InterPro" id="IPR036650">
    <property type="entry name" value="CAT_RNA-bd_dom_sf"/>
</dbReference>
<accession>A0A345VHT6</accession>
<evidence type="ECO:0000259" key="2">
    <source>
        <dbReference type="PROSITE" id="PS51372"/>
    </source>
</evidence>
<protein>
    <submittedName>
        <fullName evidence="3">Transcription antiterminator LicT</fullName>
    </submittedName>
</protein>
<dbReference type="PANTHER" id="PTHR30185">
    <property type="entry name" value="CRYPTIC BETA-GLUCOSIDE BGL OPERON ANTITERMINATOR"/>
    <property type="match status" value="1"/>
</dbReference>
<gene>
    <name evidence="3" type="primary">licT_1</name>
    <name evidence="3" type="ORF">Sp14A_03540</name>
</gene>
<dbReference type="Pfam" id="PF03123">
    <property type="entry name" value="CAT_RBD"/>
    <property type="match status" value="1"/>
</dbReference>
<dbReference type="InterPro" id="IPR050661">
    <property type="entry name" value="BglG_antiterminators"/>
</dbReference>
<proteinExistence type="predicted"/>
<feature type="domain" description="PRD" evidence="2">
    <location>
        <begin position="66"/>
        <end position="170"/>
    </location>
</feature>
<sequence length="284" mass="33070">MYRLIKALNNNVALVKDEDEQQAVVMGLGLVFNKKKGDIIPGSKIEKIFSLRNDESKESFLLLLRDMPLDVIRVSYDLIDHLTSKYAYPVQDYLYITLTDHIFCSYQSLREGRYQRSQLPNLSDTYLTEYKMATEAVEVLRDRLSNLFPDDEIGRIALHFLNAKGEDINVIKQDKNDRKTILTLVENQLKNAGISREGMNQNFYDRCMIHLTYLVNRLYDKEALVEERLDYELSNHIRENYHHSYNLASEILNTIENSLGVKANQEELIYLAIHLNKLLSKGEK</sequence>
<dbReference type="InterPro" id="IPR011608">
    <property type="entry name" value="PRD"/>
</dbReference>
<dbReference type="InterPro" id="IPR004341">
    <property type="entry name" value="CAT_RNA-bd_dom"/>
</dbReference>
<evidence type="ECO:0000313" key="3">
    <source>
        <dbReference type="EMBL" id="AXJ12288.1"/>
    </source>
</evidence>
<dbReference type="SMART" id="SM01061">
    <property type="entry name" value="CAT_RBD"/>
    <property type="match status" value="1"/>
</dbReference>
<evidence type="ECO:0000313" key="4">
    <source>
        <dbReference type="Proteomes" id="UP000255411"/>
    </source>
</evidence>
<dbReference type="SUPFAM" id="SSF63520">
    <property type="entry name" value="PTS-regulatory domain, PRD"/>
    <property type="match status" value="2"/>
</dbReference>
<dbReference type="GO" id="GO:0003723">
    <property type="term" value="F:RNA binding"/>
    <property type="evidence" value="ECO:0007669"/>
    <property type="project" value="InterPro"/>
</dbReference>
<dbReference type="AlphaFoldDB" id="A0A345VHT6"/>
<dbReference type="PROSITE" id="PS51372">
    <property type="entry name" value="PRD_2"/>
    <property type="match status" value="2"/>
</dbReference>